<organism evidence="2">
    <name type="scientific">marine sediment metagenome</name>
    <dbReference type="NCBI Taxonomy" id="412755"/>
    <lineage>
        <taxon>unclassified sequences</taxon>
        <taxon>metagenomes</taxon>
        <taxon>ecological metagenomes</taxon>
    </lineage>
</organism>
<protein>
    <submittedName>
        <fullName evidence="2">Uncharacterized protein</fullName>
    </submittedName>
</protein>
<name>A0A0F9N8X7_9ZZZZ</name>
<reference evidence="2" key="1">
    <citation type="journal article" date="2015" name="Nature">
        <title>Complex archaea that bridge the gap between prokaryotes and eukaryotes.</title>
        <authorList>
            <person name="Spang A."/>
            <person name="Saw J.H."/>
            <person name="Jorgensen S.L."/>
            <person name="Zaremba-Niedzwiedzka K."/>
            <person name="Martijn J."/>
            <person name="Lind A.E."/>
            <person name="van Eijk R."/>
            <person name="Schleper C."/>
            <person name="Guy L."/>
            <person name="Ettema T.J."/>
        </authorList>
    </citation>
    <scope>NUCLEOTIDE SEQUENCE</scope>
</reference>
<sequence length="63" mass="7421">MIREFPNLSLKEKKVTNNFLSLELSKNLKIKYPSPKVQDLFKLNGTNNWSGKKKQKERKEKGK</sequence>
<gene>
    <name evidence="2" type="ORF">LCGC14_0996590</name>
</gene>
<evidence type="ECO:0000256" key="1">
    <source>
        <dbReference type="SAM" id="MobiDB-lite"/>
    </source>
</evidence>
<evidence type="ECO:0000313" key="2">
    <source>
        <dbReference type="EMBL" id="KKN14409.1"/>
    </source>
</evidence>
<proteinExistence type="predicted"/>
<dbReference type="AlphaFoldDB" id="A0A0F9N8X7"/>
<feature type="region of interest" description="Disordered" evidence="1">
    <location>
        <begin position="43"/>
        <end position="63"/>
    </location>
</feature>
<dbReference type="EMBL" id="LAZR01003821">
    <property type="protein sequence ID" value="KKN14409.1"/>
    <property type="molecule type" value="Genomic_DNA"/>
</dbReference>
<comment type="caution">
    <text evidence="2">The sequence shown here is derived from an EMBL/GenBank/DDBJ whole genome shotgun (WGS) entry which is preliminary data.</text>
</comment>
<accession>A0A0F9N8X7</accession>